<dbReference type="InterPro" id="IPR028098">
    <property type="entry name" value="Glyco_trans_4-like_N"/>
</dbReference>
<dbReference type="Pfam" id="PF13692">
    <property type="entry name" value="Glyco_trans_1_4"/>
    <property type="match status" value="1"/>
</dbReference>
<dbReference type="PANTHER" id="PTHR45947:SF3">
    <property type="entry name" value="SULFOQUINOVOSYL TRANSFERASE SQD2"/>
    <property type="match status" value="1"/>
</dbReference>
<evidence type="ECO:0000313" key="3">
    <source>
        <dbReference type="Proteomes" id="UP000261166"/>
    </source>
</evidence>
<comment type="caution">
    <text evidence="2">The sequence shown here is derived from an EMBL/GenBank/DDBJ whole genome shotgun (WGS) entry which is preliminary data.</text>
</comment>
<name>A0A3E3J4J5_9FIRM</name>
<dbReference type="EMBL" id="QVLU01000002">
    <property type="protein sequence ID" value="RGE74244.1"/>
    <property type="molecule type" value="Genomic_DNA"/>
</dbReference>
<dbReference type="PANTHER" id="PTHR45947">
    <property type="entry name" value="SULFOQUINOVOSYL TRANSFERASE SQD2"/>
    <property type="match status" value="1"/>
</dbReference>
<protein>
    <submittedName>
        <fullName evidence="2">Glycosyltransferase</fullName>
    </submittedName>
</protein>
<dbReference type="InterPro" id="IPR050194">
    <property type="entry name" value="Glycosyltransferase_grp1"/>
</dbReference>
<dbReference type="Pfam" id="PF13439">
    <property type="entry name" value="Glyco_transf_4"/>
    <property type="match status" value="1"/>
</dbReference>
<evidence type="ECO:0000259" key="1">
    <source>
        <dbReference type="Pfam" id="PF13439"/>
    </source>
</evidence>
<feature type="domain" description="Glycosyltransferase subfamily 4-like N-terminal" evidence="1">
    <location>
        <begin position="17"/>
        <end position="179"/>
    </location>
</feature>
<keyword evidence="2" id="KW-0808">Transferase</keyword>
<dbReference type="Gene3D" id="3.40.50.2000">
    <property type="entry name" value="Glycogen Phosphorylase B"/>
    <property type="match status" value="2"/>
</dbReference>
<accession>A0A3E3J4J5</accession>
<proteinExistence type="predicted"/>
<dbReference type="SUPFAM" id="SSF53756">
    <property type="entry name" value="UDP-Glycosyltransferase/glycogen phosphorylase"/>
    <property type="match status" value="1"/>
</dbReference>
<organism evidence="2 3">
    <name type="scientific">Eisenbergiella massiliensis</name>
    <dbReference type="NCBI Taxonomy" id="1720294"/>
    <lineage>
        <taxon>Bacteria</taxon>
        <taxon>Bacillati</taxon>
        <taxon>Bacillota</taxon>
        <taxon>Clostridia</taxon>
        <taxon>Lachnospirales</taxon>
        <taxon>Lachnospiraceae</taxon>
        <taxon>Eisenbergiella</taxon>
    </lineage>
</organism>
<evidence type="ECO:0000313" key="2">
    <source>
        <dbReference type="EMBL" id="RGE74244.1"/>
    </source>
</evidence>
<dbReference type="AlphaFoldDB" id="A0A3E3J4J5"/>
<sequence length="366" mass="41520">MAEKRKKILFIVEAMGGGVFTYIVDLANELVKTYDMYVAYAVRRQTPDNYRDYFDKRISLIEVKNFGRSISPTKDIKAFFEIKEIAGKVQPDIIHLHSSKAGALGRFAFNGRRIPLFYTPHGYSFLMKNHSAVKRMIYKAVETVCGKRACTTISCSEGEHQETLKLNKKALYVNNGINEKKLERALRGIEVEEHPFTVFMLGRICYQKNPVLFNQVAEAMPEVRFLWIGDGELREELKAPNIEITGWLDRKSALERAMSADVFLLTSLWEGLPISLLEAMYMKKLCVVSNVIGNRNVIVNCRNGFVCDDVDGFVKAVKSAQTGAVDVLINIAYQDIMNKYNTSVMAEKYSEIYMNRLPETIQGGTA</sequence>
<gene>
    <name evidence="2" type="ORF">DWY69_03450</name>
</gene>
<reference evidence="2 3" key="1">
    <citation type="submission" date="2018-08" db="EMBL/GenBank/DDBJ databases">
        <title>A genome reference for cultivated species of the human gut microbiota.</title>
        <authorList>
            <person name="Zou Y."/>
            <person name="Xue W."/>
            <person name="Luo G."/>
        </authorList>
    </citation>
    <scope>NUCLEOTIDE SEQUENCE [LARGE SCALE GENOMIC DNA]</scope>
    <source>
        <strain evidence="2 3">AF26-4BH</strain>
    </source>
</reference>
<dbReference type="Proteomes" id="UP000261166">
    <property type="component" value="Unassembled WGS sequence"/>
</dbReference>
<dbReference type="OrthoDB" id="9787617at2"/>
<dbReference type="GO" id="GO:0016757">
    <property type="term" value="F:glycosyltransferase activity"/>
    <property type="evidence" value="ECO:0007669"/>
    <property type="project" value="TreeGrafter"/>
</dbReference>